<evidence type="ECO:0000259" key="1">
    <source>
        <dbReference type="SMART" id="SM01001"/>
    </source>
</evidence>
<dbReference type="KEGG" id="ppsu:NO713_04457"/>
<evidence type="ECO:0000313" key="3">
    <source>
        <dbReference type="Proteomes" id="UP001153719"/>
    </source>
</evidence>
<dbReference type="PANTHER" id="PTHR43064:SF1">
    <property type="entry name" value="SLL1489 PROTEIN"/>
    <property type="match status" value="1"/>
</dbReference>
<reference evidence="2" key="1">
    <citation type="submission" date="2020-09" db="EMBL/GenBank/DDBJ databases">
        <authorList>
            <person name="Blom J."/>
        </authorList>
    </citation>
    <scope>NUCLEOTIDE SEQUENCE</scope>
    <source>
        <strain evidence="2">No.713</strain>
    </source>
</reference>
<dbReference type="Pfam" id="PF00731">
    <property type="entry name" value="AIRC"/>
    <property type="match status" value="1"/>
</dbReference>
<dbReference type="SMART" id="SM01001">
    <property type="entry name" value="AIRC"/>
    <property type="match status" value="1"/>
</dbReference>
<keyword evidence="2" id="KW-0378">Hydrolase</keyword>
<name>A0A9W4CRS8_9CYAN</name>
<feature type="domain" description="PurE" evidence="1">
    <location>
        <begin position="122"/>
        <end position="261"/>
    </location>
</feature>
<gene>
    <name evidence="2" type="primary">larB</name>
    <name evidence="2" type="ORF">NO713_04457</name>
</gene>
<dbReference type="GO" id="GO:0006189">
    <property type="term" value="P:'de novo' IMP biosynthetic process"/>
    <property type="evidence" value="ECO:0007669"/>
    <property type="project" value="InterPro"/>
</dbReference>
<dbReference type="InterPro" id="IPR039476">
    <property type="entry name" value="P2CMN_synthase_LarB"/>
</dbReference>
<keyword evidence="3" id="KW-1185">Reference proteome</keyword>
<dbReference type="AlphaFoldDB" id="A0A9W4CRS8"/>
<dbReference type="Proteomes" id="UP001153719">
    <property type="component" value="Chromosome"/>
</dbReference>
<proteinExistence type="predicted"/>
<dbReference type="EC" id="3.-.-.-" evidence="2"/>
<dbReference type="GO" id="GO:0016787">
    <property type="term" value="F:hydrolase activity"/>
    <property type="evidence" value="ECO:0007669"/>
    <property type="project" value="UniProtKB-KW"/>
</dbReference>
<dbReference type="Gene3D" id="3.40.50.1970">
    <property type="match status" value="1"/>
</dbReference>
<dbReference type="SUPFAM" id="SSF52255">
    <property type="entry name" value="N5-CAIR mutase (phosphoribosylaminoimidazole carboxylase, PurE)"/>
    <property type="match status" value="1"/>
</dbReference>
<dbReference type="PANTHER" id="PTHR43064">
    <property type="entry name" value="PHOSPHORIBOSYLAMINOIMIDAZOLE CARBOXYLASE-RELATED"/>
    <property type="match status" value="1"/>
</dbReference>
<dbReference type="EMBL" id="LR882967">
    <property type="protein sequence ID" value="CAD5978919.1"/>
    <property type="molecule type" value="Genomic_DNA"/>
</dbReference>
<accession>A0A9W4CRS8</accession>
<dbReference type="InterPro" id="IPR000031">
    <property type="entry name" value="PurE_dom"/>
</dbReference>
<dbReference type="NCBIfam" id="NF033503">
    <property type="entry name" value="LarB"/>
    <property type="match status" value="1"/>
</dbReference>
<dbReference type="RefSeq" id="WP_193870263.1">
    <property type="nucleotide sequence ID" value="NZ_LR882967.1"/>
</dbReference>
<evidence type="ECO:0000313" key="2">
    <source>
        <dbReference type="EMBL" id="CAD5978919.1"/>
    </source>
</evidence>
<organism evidence="2 3">
    <name type="scientific">Planktothrix pseudagardhii</name>
    <dbReference type="NCBI Taxonomy" id="132604"/>
    <lineage>
        <taxon>Bacteria</taxon>
        <taxon>Bacillati</taxon>
        <taxon>Cyanobacteriota</taxon>
        <taxon>Cyanophyceae</taxon>
        <taxon>Oscillatoriophycideae</taxon>
        <taxon>Oscillatoriales</taxon>
        <taxon>Microcoleaceae</taxon>
        <taxon>Planktothrix</taxon>
    </lineage>
</organism>
<protein>
    <submittedName>
        <fullName evidence="2">Pyridinium-3,5-biscarboxylic acid mononucleotide synthase</fullName>
        <ecNumber evidence="2">3.-.-.-</ecNumber>
    </submittedName>
</protein>
<sequence>MNPEALQQLLESVASGQLTPTDALDKIKYFDFEPVGDFARIDHHRKLRTGFPEVIWGLNKTPEQIIKIIEVMRTRNPVVMATRIEPDIYQHLKAQIPDLRYYESAKICAIQPDTIPQVHTNGKITILTAGTADLPVAEEAAITATLCGFSVKRLWDVGVAGIHRLLSSWPLIADADVLIVVAGMEGALPSVVAGLADCPVIAVPTSVGYGASFNGLAPLLTMLNSCAVGVGVVNIDNGFGAGILACQILRLGERLKQRIQS</sequence>